<keyword evidence="3" id="KW-1185">Reference proteome</keyword>
<dbReference type="Proteomes" id="UP000282323">
    <property type="component" value="Unassembled WGS sequence"/>
</dbReference>
<dbReference type="AlphaFoldDB" id="A0A3N6MNZ7"/>
<feature type="compositionally biased region" description="Basic residues" evidence="1">
    <location>
        <begin position="83"/>
        <end position="97"/>
    </location>
</feature>
<evidence type="ECO:0000313" key="2">
    <source>
        <dbReference type="EMBL" id="RQG97871.1"/>
    </source>
</evidence>
<feature type="region of interest" description="Disordered" evidence="1">
    <location>
        <begin position="74"/>
        <end position="99"/>
    </location>
</feature>
<dbReference type="EMBL" id="REGA01000001">
    <property type="protein sequence ID" value="RQG97871.1"/>
    <property type="molecule type" value="Genomic_DNA"/>
</dbReference>
<evidence type="ECO:0000256" key="1">
    <source>
        <dbReference type="SAM" id="MobiDB-lite"/>
    </source>
</evidence>
<gene>
    <name evidence="2" type="ORF">EA473_01325</name>
</gene>
<reference evidence="2 3" key="1">
    <citation type="submission" date="2018-10" db="EMBL/GenBank/DDBJ databases">
        <title>Natrarchaeobius chitinivorans gen. nov., sp. nov., and Natrarchaeobius haloalkaliphilus sp. nov., alkaliphilic, chitin-utilizing haloarchaea from hypersaline alkaline lakes.</title>
        <authorList>
            <person name="Sorokin D.Y."/>
            <person name="Elcheninov A.G."/>
            <person name="Kostrikina N.A."/>
            <person name="Bale N.J."/>
            <person name="Sinninghe Damste J.S."/>
            <person name="Khijniak T.V."/>
            <person name="Kublanov I.V."/>
            <person name="Toshchakov S.V."/>
        </authorList>
    </citation>
    <scope>NUCLEOTIDE SEQUENCE [LARGE SCALE GENOMIC DNA]</scope>
    <source>
        <strain evidence="2 3">AArcht4T</strain>
    </source>
</reference>
<sequence>MKIGRFPAAVSEGDGREFAIDFSLTSVRQYHSRLRFRRSALDTAHTACPSIVARSTHSQCALECINRSCGPLEGGSSCGSARGRNRRSTPRPIRRCSRPAARQLRFRSRRFHRRNPRRALPSTCRG</sequence>
<comment type="caution">
    <text evidence="2">The sequence shown here is derived from an EMBL/GenBank/DDBJ whole genome shotgun (WGS) entry which is preliminary data.</text>
</comment>
<name>A0A3N6MNZ7_NATCH</name>
<evidence type="ECO:0000313" key="3">
    <source>
        <dbReference type="Proteomes" id="UP000282323"/>
    </source>
</evidence>
<proteinExistence type="predicted"/>
<protein>
    <submittedName>
        <fullName evidence="2">Uncharacterized protein</fullName>
    </submittedName>
</protein>
<feature type="compositionally biased region" description="Basic residues" evidence="1">
    <location>
        <begin position="107"/>
        <end position="117"/>
    </location>
</feature>
<accession>A0A3N6MNZ7</accession>
<feature type="region of interest" description="Disordered" evidence="1">
    <location>
        <begin position="107"/>
        <end position="126"/>
    </location>
</feature>
<organism evidence="2 3">
    <name type="scientific">Natrarchaeobius chitinivorans</name>
    <dbReference type="NCBI Taxonomy" id="1679083"/>
    <lineage>
        <taxon>Archaea</taxon>
        <taxon>Methanobacteriati</taxon>
        <taxon>Methanobacteriota</taxon>
        <taxon>Stenosarchaea group</taxon>
        <taxon>Halobacteria</taxon>
        <taxon>Halobacteriales</taxon>
        <taxon>Natrialbaceae</taxon>
        <taxon>Natrarchaeobius</taxon>
    </lineage>
</organism>